<evidence type="ECO:0000256" key="5">
    <source>
        <dbReference type="ARBA" id="ARBA00022741"/>
    </source>
</evidence>
<accession>A0AAP3XS63</accession>
<reference evidence="10 11" key="1">
    <citation type="submission" date="2023-03" db="EMBL/GenBank/DDBJ databases">
        <title>YIM 152171 draft genome.</title>
        <authorList>
            <person name="Yang Z."/>
        </authorList>
    </citation>
    <scope>NUCLEOTIDE SEQUENCE [LARGE SCALE GENOMIC DNA]</scope>
    <source>
        <strain evidence="10 11">YIM 152171</strain>
    </source>
</reference>
<dbReference type="Proteomes" id="UP001301140">
    <property type="component" value="Unassembled WGS sequence"/>
</dbReference>
<comment type="similarity">
    <text evidence="1">Belongs to the DnaX/STICHEL family.</text>
</comment>
<evidence type="ECO:0000256" key="2">
    <source>
        <dbReference type="ARBA" id="ARBA00022679"/>
    </source>
</evidence>
<evidence type="ECO:0000259" key="9">
    <source>
        <dbReference type="Pfam" id="PF22608"/>
    </source>
</evidence>
<keyword evidence="11" id="KW-1185">Reference proteome</keyword>
<evidence type="ECO:0000256" key="1">
    <source>
        <dbReference type="ARBA" id="ARBA00006360"/>
    </source>
</evidence>
<evidence type="ECO:0000313" key="11">
    <source>
        <dbReference type="Proteomes" id="UP001301140"/>
    </source>
</evidence>
<dbReference type="Gene3D" id="1.20.272.10">
    <property type="match status" value="1"/>
</dbReference>
<keyword evidence="5" id="KW-0547">Nucleotide-binding</keyword>
<keyword evidence="7" id="KW-0067">ATP-binding</keyword>
<evidence type="ECO:0000256" key="3">
    <source>
        <dbReference type="ARBA" id="ARBA00022695"/>
    </source>
</evidence>
<dbReference type="AlphaFoldDB" id="A0AAP3XS63"/>
<name>A0AAP3XS63_9PROT</name>
<evidence type="ECO:0000256" key="6">
    <source>
        <dbReference type="ARBA" id="ARBA00022833"/>
    </source>
</evidence>
<dbReference type="GO" id="GO:0046872">
    <property type="term" value="F:metal ion binding"/>
    <property type="evidence" value="ECO:0007669"/>
    <property type="project" value="UniProtKB-KW"/>
</dbReference>
<dbReference type="Pfam" id="PF22608">
    <property type="entry name" value="DNAX_ATPase_lid"/>
    <property type="match status" value="1"/>
</dbReference>
<dbReference type="Gene3D" id="1.10.8.60">
    <property type="match status" value="1"/>
</dbReference>
<dbReference type="Pfam" id="PF13177">
    <property type="entry name" value="DNA_pol3_delta2"/>
    <property type="match status" value="1"/>
</dbReference>
<dbReference type="CDD" id="cd18137">
    <property type="entry name" value="HLD_clamp_pol_III_gamma_tau"/>
    <property type="match status" value="1"/>
</dbReference>
<keyword evidence="2" id="KW-0808">Transferase</keyword>
<proteinExistence type="inferred from homology"/>
<feature type="domain" description="DNA polymerase III subunit gamma/tau helical lid" evidence="9">
    <location>
        <begin position="65"/>
        <end position="107"/>
    </location>
</feature>
<evidence type="ECO:0000256" key="7">
    <source>
        <dbReference type="ARBA" id="ARBA00022840"/>
    </source>
</evidence>
<protein>
    <submittedName>
        <fullName evidence="10">AAA family ATPase</fullName>
    </submittedName>
</protein>
<dbReference type="GO" id="GO:0003677">
    <property type="term" value="F:DNA binding"/>
    <property type="evidence" value="ECO:0007669"/>
    <property type="project" value="InterPro"/>
</dbReference>
<dbReference type="EMBL" id="JARGEQ010000105">
    <property type="protein sequence ID" value="MDF1587069.1"/>
    <property type="molecule type" value="Genomic_DNA"/>
</dbReference>
<feature type="non-terminal residue" evidence="10">
    <location>
        <position position="182"/>
    </location>
</feature>
<comment type="caution">
    <text evidence="10">The sequence shown here is derived from an EMBL/GenBank/DDBJ whole genome shotgun (WGS) entry which is preliminary data.</text>
</comment>
<dbReference type="InterPro" id="IPR022754">
    <property type="entry name" value="DNA_pol_III_gamma-3"/>
</dbReference>
<feature type="non-terminal residue" evidence="10">
    <location>
        <position position="1"/>
    </location>
</feature>
<dbReference type="GO" id="GO:0006261">
    <property type="term" value="P:DNA-templated DNA replication"/>
    <property type="evidence" value="ECO:0007669"/>
    <property type="project" value="TreeGrafter"/>
</dbReference>
<dbReference type="PANTHER" id="PTHR11669">
    <property type="entry name" value="REPLICATION FACTOR C / DNA POLYMERASE III GAMMA-TAU SUBUNIT"/>
    <property type="match status" value="1"/>
</dbReference>
<dbReference type="FunFam" id="1.10.8.60:FF:000013">
    <property type="entry name" value="DNA polymerase III subunit gamma/tau"/>
    <property type="match status" value="1"/>
</dbReference>
<evidence type="ECO:0000313" key="10">
    <source>
        <dbReference type="EMBL" id="MDF1587069.1"/>
    </source>
</evidence>
<dbReference type="SUPFAM" id="SSF52540">
    <property type="entry name" value="P-loop containing nucleoside triphosphate hydrolases"/>
    <property type="match status" value="1"/>
</dbReference>
<organism evidence="10 11">
    <name type="scientific">Marinimicrococcus flavescens</name>
    <dbReference type="NCBI Taxonomy" id="3031815"/>
    <lineage>
        <taxon>Bacteria</taxon>
        <taxon>Pseudomonadati</taxon>
        <taxon>Pseudomonadota</taxon>
        <taxon>Alphaproteobacteria</taxon>
        <taxon>Geminicoccales</taxon>
        <taxon>Geminicoccaceae</taxon>
        <taxon>Marinimicrococcus</taxon>
    </lineage>
</organism>
<dbReference type="InterPro" id="IPR045085">
    <property type="entry name" value="HLD_clamp_pol_III_gamma_tau"/>
</dbReference>
<gene>
    <name evidence="10" type="ORF">PZ740_11830</name>
</gene>
<sequence>KVYIIDEVHMLTTEAFNALLKTLEEPPPHVMFILATTEPHKLPATIISRCQRFDFRRVSLEEQSGRLTEICQKEGITADADALQYIARLSDGGMRDALSILDQISSFTDGNVTYQQVLGMTGGIPSEQFACLATAILEGDMGLLLELVEQLMHEGKSADKCLENLLYYFRDLLMIKMVPGAD</sequence>
<dbReference type="RefSeq" id="WP_327789492.1">
    <property type="nucleotide sequence ID" value="NZ_JARGEQ010000105.1"/>
</dbReference>
<evidence type="ECO:0000259" key="8">
    <source>
        <dbReference type="Pfam" id="PF12169"/>
    </source>
</evidence>
<keyword evidence="4" id="KW-0479">Metal-binding</keyword>
<dbReference type="GO" id="GO:0003887">
    <property type="term" value="F:DNA-directed DNA polymerase activity"/>
    <property type="evidence" value="ECO:0007669"/>
    <property type="project" value="InterPro"/>
</dbReference>
<evidence type="ECO:0000256" key="4">
    <source>
        <dbReference type="ARBA" id="ARBA00022723"/>
    </source>
</evidence>
<dbReference type="InterPro" id="IPR008921">
    <property type="entry name" value="DNA_pol3_clamp-load_cplx_C"/>
</dbReference>
<dbReference type="Pfam" id="PF12169">
    <property type="entry name" value="DNA_pol3_gamma3"/>
    <property type="match status" value="1"/>
</dbReference>
<dbReference type="GO" id="GO:0005524">
    <property type="term" value="F:ATP binding"/>
    <property type="evidence" value="ECO:0007669"/>
    <property type="project" value="UniProtKB-KW"/>
</dbReference>
<keyword evidence="6" id="KW-0862">Zinc</keyword>
<dbReference type="Gene3D" id="3.40.50.300">
    <property type="entry name" value="P-loop containing nucleotide triphosphate hydrolases"/>
    <property type="match status" value="1"/>
</dbReference>
<dbReference type="PANTHER" id="PTHR11669:SF0">
    <property type="entry name" value="PROTEIN STICHEL-LIKE 2"/>
    <property type="match status" value="1"/>
</dbReference>
<dbReference type="InterPro" id="IPR050238">
    <property type="entry name" value="DNA_Rep/Repair_Clamp_Loader"/>
</dbReference>
<keyword evidence="3" id="KW-0548">Nucleotidyltransferase</keyword>
<dbReference type="SUPFAM" id="SSF48019">
    <property type="entry name" value="post-AAA+ oligomerization domain-like"/>
    <property type="match status" value="1"/>
</dbReference>
<feature type="domain" description="DNA polymerase III gamma subunit" evidence="8">
    <location>
        <begin position="112"/>
        <end position="180"/>
    </location>
</feature>
<dbReference type="InterPro" id="IPR027417">
    <property type="entry name" value="P-loop_NTPase"/>
</dbReference>